<comment type="caution">
    <text evidence="15">The sequence shown here is derived from an EMBL/GenBank/DDBJ whole genome shotgun (WGS) entry which is preliminary data.</text>
</comment>
<dbReference type="FunFam" id="3.30.980.10:FF:000005">
    <property type="entry name" value="Threonyl-tRNA synthetase, mitochondrial"/>
    <property type="match status" value="1"/>
</dbReference>
<proteinExistence type="inferred from homology"/>
<evidence type="ECO:0000256" key="10">
    <source>
        <dbReference type="ARBA" id="ARBA00022917"/>
    </source>
</evidence>
<keyword evidence="4 13" id="KW-0436">Ligase</keyword>
<dbReference type="Gene3D" id="3.30.980.10">
    <property type="entry name" value="Threonyl-trna Synthetase, Chain A, domain 2"/>
    <property type="match status" value="1"/>
</dbReference>
<dbReference type="CDD" id="cd00860">
    <property type="entry name" value="ThrRS_anticodon"/>
    <property type="match status" value="1"/>
</dbReference>
<dbReference type="InterPro" id="IPR018163">
    <property type="entry name" value="Thr/Ala-tRNA-synth_IIc_edit"/>
</dbReference>
<dbReference type="PANTHER" id="PTHR11451">
    <property type="entry name" value="THREONINE-TRNA LIGASE"/>
    <property type="match status" value="1"/>
</dbReference>
<evidence type="ECO:0000256" key="8">
    <source>
        <dbReference type="ARBA" id="ARBA00022840"/>
    </source>
</evidence>
<keyword evidence="5 13" id="KW-0479">Metal-binding</keyword>
<dbReference type="EC" id="6.1.1.3" evidence="13"/>
<dbReference type="Pfam" id="PF00587">
    <property type="entry name" value="tRNA-synt_2b"/>
    <property type="match status" value="1"/>
</dbReference>
<dbReference type="InterPro" id="IPR002314">
    <property type="entry name" value="aa-tRNA-synt_IIb"/>
</dbReference>
<evidence type="ECO:0000256" key="13">
    <source>
        <dbReference type="HAMAP-Rule" id="MF_00184"/>
    </source>
</evidence>
<evidence type="ECO:0000256" key="4">
    <source>
        <dbReference type="ARBA" id="ARBA00022598"/>
    </source>
</evidence>
<dbReference type="Pfam" id="PF03129">
    <property type="entry name" value="HGTP_anticodon"/>
    <property type="match status" value="1"/>
</dbReference>
<dbReference type="GO" id="GO:0005737">
    <property type="term" value="C:cytoplasm"/>
    <property type="evidence" value="ECO:0007669"/>
    <property type="project" value="UniProtKB-SubCell"/>
</dbReference>
<reference evidence="15 16" key="1">
    <citation type="journal article" date="2016" name="Nat. Commun.">
        <title>Thousands of microbial genomes shed light on interconnected biogeochemical processes in an aquifer system.</title>
        <authorList>
            <person name="Anantharaman K."/>
            <person name="Brown C.T."/>
            <person name="Hug L.A."/>
            <person name="Sharon I."/>
            <person name="Castelle C.J."/>
            <person name="Probst A.J."/>
            <person name="Thomas B.C."/>
            <person name="Singh A."/>
            <person name="Wilkins M.J."/>
            <person name="Karaoz U."/>
            <person name="Brodie E.L."/>
            <person name="Williams K.H."/>
            <person name="Hubbard S.S."/>
            <person name="Banfield J.F."/>
        </authorList>
    </citation>
    <scope>NUCLEOTIDE SEQUENCE [LARGE SCALE GENOMIC DNA]</scope>
</reference>
<keyword evidence="11 13" id="KW-0030">Aminoacyl-tRNA synthetase</keyword>
<dbReference type="GO" id="GO:0006435">
    <property type="term" value="P:threonyl-tRNA aminoacylation"/>
    <property type="evidence" value="ECO:0007669"/>
    <property type="project" value="UniProtKB-UniRule"/>
</dbReference>
<dbReference type="FunFam" id="3.30.930.10:FF:000002">
    <property type="entry name" value="Threonine--tRNA ligase"/>
    <property type="match status" value="1"/>
</dbReference>
<dbReference type="FunFam" id="3.40.50.800:FF:000001">
    <property type="entry name" value="Threonine--tRNA ligase"/>
    <property type="match status" value="1"/>
</dbReference>
<evidence type="ECO:0000256" key="5">
    <source>
        <dbReference type="ARBA" id="ARBA00022723"/>
    </source>
</evidence>
<dbReference type="EMBL" id="MGGX01000001">
    <property type="protein sequence ID" value="OGM56531.1"/>
    <property type="molecule type" value="Genomic_DNA"/>
</dbReference>
<dbReference type="GO" id="GO:0004829">
    <property type="term" value="F:threonine-tRNA ligase activity"/>
    <property type="evidence" value="ECO:0007669"/>
    <property type="project" value="UniProtKB-UniRule"/>
</dbReference>
<dbReference type="SUPFAM" id="SSF55186">
    <property type="entry name" value="ThrRS/AlaRS common domain"/>
    <property type="match status" value="1"/>
</dbReference>
<dbReference type="SMART" id="SM00863">
    <property type="entry name" value="tRNA_SAD"/>
    <property type="match status" value="1"/>
</dbReference>
<protein>
    <recommendedName>
        <fullName evidence="13">Threonine--tRNA ligase</fullName>
        <ecNumber evidence="13">6.1.1.3</ecNumber>
    </recommendedName>
    <alternativeName>
        <fullName evidence="13">Threonyl-tRNA synthetase</fullName>
        <shortName evidence="13">ThrRS</shortName>
    </alternativeName>
</protein>
<dbReference type="GO" id="GO:0005524">
    <property type="term" value="F:ATP binding"/>
    <property type="evidence" value="ECO:0007669"/>
    <property type="project" value="UniProtKB-UniRule"/>
</dbReference>
<comment type="subunit">
    <text evidence="13">Homodimer.</text>
</comment>
<evidence type="ECO:0000313" key="16">
    <source>
        <dbReference type="Proteomes" id="UP000177794"/>
    </source>
</evidence>
<comment type="similarity">
    <text evidence="1 13">Belongs to the class-II aminoacyl-tRNA synthetase family.</text>
</comment>
<evidence type="ECO:0000256" key="9">
    <source>
        <dbReference type="ARBA" id="ARBA00022884"/>
    </source>
</evidence>
<name>A0A1F8AXR8_9BACT</name>
<evidence type="ECO:0000256" key="11">
    <source>
        <dbReference type="ARBA" id="ARBA00023146"/>
    </source>
</evidence>
<dbReference type="SUPFAM" id="SSF52954">
    <property type="entry name" value="Class II aaRS ABD-related"/>
    <property type="match status" value="1"/>
</dbReference>
<dbReference type="PRINTS" id="PR01047">
    <property type="entry name" value="TRNASYNTHTHR"/>
</dbReference>
<evidence type="ECO:0000256" key="3">
    <source>
        <dbReference type="ARBA" id="ARBA00022555"/>
    </source>
</evidence>
<feature type="binding site" evidence="13">
    <location>
        <position position="327"/>
    </location>
    <ligand>
        <name>Zn(2+)</name>
        <dbReference type="ChEBI" id="CHEBI:29105"/>
        <note>catalytic</note>
    </ligand>
</feature>
<dbReference type="InterPro" id="IPR047246">
    <property type="entry name" value="ThrRS_anticodon"/>
</dbReference>
<evidence type="ECO:0000259" key="14">
    <source>
        <dbReference type="PROSITE" id="PS50862"/>
    </source>
</evidence>
<dbReference type="InterPro" id="IPR006195">
    <property type="entry name" value="aa-tRNA-synth_II"/>
</dbReference>
<keyword evidence="9 13" id="KW-0694">RNA-binding</keyword>
<dbReference type="InterPro" id="IPR002320">
    <property type="entry name" value="Thr-tRNA-ligase_IIa"/>
</dbReference>
<dbReference type="Gene3D" id="3.40.50.800">
    <property type="entry name" value="Anticodon-binding domain"/>
    <property type="match status" value="1"/>
</dbReference>
<keyword evidence="6 13" id="KW-0547">Nucleotide-binding</keyword>
<dbReference type="CDD" id="cd00771">
    <property type="entry name" value="ThrRS_core"/>
    <property type="match status" value="1"/>
</dbReference>
<dbReference type="InterPro" id="IPR012947">
    <property type="entry name" value="tRNA_SAD"/>
</dbReference>
<dbReference type="Gene3D" id="3.30.54.20">
    <property type="match status" value="1"/>
</dbReference>
<feature type="domain" description="Aminoacyl-transfer RNA synthetases class-II family profile" evidence="14">
    <location>
        <begin position="209"/>
        <end position="475"/>
    </location>
</feature>
<dbReference type="NCBIfam" id="TIGR00418">
    <property type="entry name" value="thrS"/>
    <property type="match status" value="1"/>
</dbReference>
<evidence type="ECO:0000256" key="7">
    <source>
        <dbReference type="ARBA" id="ARBA00022833"/>
    </source>
</evidence>
<gene>
    <name evidence="13" type="primary">thrS</name>
    <name evidence="15" type="ORF">A3E15_02165</name>
</gene>
<comment type="catalytic activity">
    <reaction evidence="12 13">
        <text>tRNA(Thr) + L-threonine + ATP = L-threonyl-tRNA(Thr) + AMP + diphosphate + H(+)</text>
        <dbReference type="Rhea" id="RHEA:24624"/>
        <dbReference type="Rhea" id="RHEA-COMP:9670"/>
        <dbReference type="Rhea" id="RHEA-COMP:9704"/>
        <dbReference type="ChEBI" id="CHEBI:15378"/>
        <dbReference type="ChEBI" id="CHEBI:30616"/>
        <dbReference type="ChEBI" id="CHEBI:33019"/>
        <dbReference type="ChEBI" id="CHEBI:57926"/>
        <dbReference type="ChEBI" id="CHEBI:78442"/>
        <dbReference type="ChEBI" id="CHEBI:78534"/>
        <dbReference type="ChEBI" id="CHEBI:456215"/>
        <dbReference type="EC" id="6.1.1.3"/>
    </reaction>
</comment>
<keyword evidence="3 13" id="KW-0820">tRNA-binding</keyword>
<keyword evidence="8 13" id="KW-0067">ATP-binding</keyword>
<dbReference type="PROSITE" id="PS50862">
    <property type="entry name" value="AA_TRNA_LIGASE_II"/>
    <property type="match status" value="1"/>
</dbReference>
<accession>A0A1F8AXR8</accession>
<feature type="binding site" evidence="13">
    <location>
        <position position="452"/>
    </location>
    <ligand>
        <name>Zn(2+)</name>
        <dbReference type="ChEBI" id="CHEBI:29105"/>
        <note>catalytic</note>
    </ligand>
</feature>
<keyword evidence="7 13" id="KW-0862">Zinc</keyword>
<evidence type="ECO:0000256" key="6">
    <source>
        <dbReference type="ARBA" id="ARBA00022741"/>
    </source>
</evidence>
<dbReference type="GO" id="GO:0000049">
    <property type="term" value="F:tRNA binding"/>
    <property type="evidence" value="ECO:0007669"/>
    <property type="project" value="UniProtKB-KW"/>
</dbReference>
<dbReference type="HAMAP" id="MF_00184">
    <property type="entry name" value="Thr_tRNA_synth"/>
    <property type="match status" value="1"/>
</dbReference>
<dbReference type="Proteomes" id="UP000177794">
    <property type="component" value="Unassembled WGS sequence"/>
</dbReference>
<dbReference type="PANTHER" id="PTHR11451:SF44">
    <property type="entry name" value="THREONINE--TRNA LIGASE, CHLOROPLASTIC_MITOCHONDRIAL 2"/>
    <property type="match status" value="1"/>
</dbReference>
<dbReference type="SUPFAM" id="SSF55681">
    <property type="entry name" value="Class II aaRS and biotin synthetases"/>
    <property type="match status" value="1"/>
</dbReference>
<dbReference type="InterPro" id="IPR045864">
    <property type="entry name" value="aa-tRNA-synth_II/BPL/LPL"/>
</dbReference>
<feature type="region of interest" description="Catalytic" evidence="13">
    <location>
        <begin position="184"/>
        <end position="475"/>
    </location>
</feature>
<dbReference type="Gene3D" id="3.30.930.10">
    <property type="entry name" value="Bira Bifunctional Protein, Domain 2"/>
    <property type="match status" value="1"/>
</dbReference>
<dbReference type="AlphaFoldDB" id="A0A1F8AXR8"/>
<feature type="binding site" evidence="13">
    <location>
        <position position="276"/>
    </location>
    <ligand>
        <name>Zn(2+)</name>
        <dbReference type="ChEBI" id="CHEBI:29105"/>
        <note>catalytic</note>
    </ligand>
</feature>
<dbReference type="InterPro" id="IPR033728">
    <property type="entry name" value="ThrRS_core"/>
</dbReference>
<organism evidence="15 16">
    <name type="scientific">Candidatus Woesebacteria bacterium RIFCSPHIGHO2_12_FULL_42_9</name>
    <dbReference type="NCBI Taxonomy" id="1802511"/>
    <lineage>
        <taxon>Bacteria</taxon>
        <taxon>Candidatus Woeseibacteriota</taxon>
    </lineage>
</organism>
<dbReference type="Pfam" id="PF07973">
    <property type="entry name" value="tRNA_SAD"/>
    <property type="match status" value="1"/>
</dbReference>
<comment type="cofactor">
    <cofactor evidence="13">
        <name>Zn(2+)</name>
        <dbReference type="ChEBI" id="CHEBI:29105"/>
    </cofactor>
    <text evidence="13">Binds 1 zinc ion per subunit.</text>
</comment>
<evidence type="ECO:0000256" key="12">
    <source>
        <dbReference type="ARBA" id="ARBA00049515"/>
    </source>
</evidence>
<keyword evidence="2 13" id="KW-0963">Cytoplasm</keyword>
<sequence length="580" mass="67481">MSMADKSDLDNLRHSTAHLLAAAVISLWPKAKRTIGPAIEDGFYYDFDFGKEKVSEEDFAKIEKKMSDILQTWKGFSGREVSKEEVKNLYKDNPYKLELIEEFSKNGEKLTVYKSGEYEDLCRGGHVENPKESLKHFKLLSLAGAYWRGSEKNPMLTRIYGTVFPSQRELDEYLLKLEEAKKRDHKKIGRELGLFIFHETAPGMAYWLPNGVKLYLELVDFWRKEHEKYNYQEIVSPLINKKELYEISGHWDHYKEYMFLSETEEGETYVLKPMNCPNAMVVFASITRSYRDLPLKLSDTDTLHRFERSGTLNGLLRIREFRQDDAHIFIEEDQIKEAYKELFEITEKFYTIFGLKYSFRLGTRPEKFMGERKIWDRAEAELKEILENSGKEYSILEGDGAFYGPKIDILMKDSIGRDWQMGTLQLDFQIPKRFDLKYSAKDGTTKTPVVVHRVVYGSLERFIGIITEHFAGAFPVWISPVQIKILPITERNLVYAKKVFESLKGSGVRVELDERNETLQAKIRDAQEQKIPYMLIIGDKEESAKKVAVRLRTGEDLGQMTEEALLKRVEGKIEEKSLDL</sequence>
<evidence type="ECO:0000313" key="15">
    <source>
        <dbReference type="EMBL" id="OGM56531.1"/>
    </source>
</evidence>
<dbReference type="InterPro" id="IPR036621">
    <property type="entry name" value="Anticodon-bd_dom_sf"/>
</dbReference>
<dbReference type="GO" id="GO:0046872">
    <property type="term" value="F:metal ion binding"/>
    <property type="evidence" value="ECO:0007669"/>
    <property type="project" value="UniProtKB-KW"/>
</dbReference>
<dbReference type="STRING" id="1802511.A3E15_02165"/>
<evidence type="ECO:0000256" key="2">
    <source>
        <dbReference type="ARBA" id="ARBA00022490"/>
    </source>
</evidence>
<keyword evidence="10 13" id="KW-0648">Protein biosynthesis</keyword>
<dbReference type="InterPro" id="IPR004154">
    <property type="entry name" value="Anticodon-bd"/>
</dbReference>
<comment type="subcellular location">
    <subcellularLocation>
        <location evidence="13">Cytoplasm</location>
    </subcellularLocation>
</comment>
<evidence type="ECO:0000256" key="1">
    <source>
        <dbReference type="ARBA" id="ARBA00008226"/>
    </source>
</evidence>